<dbReference type="AlphaFoldDB" id="A0A9W9G1T0"/>
<protein>
    <submittedName>
        <fullName evidence="2">Uncharacterized protein</fullName>
    </submittedName>
</protein>
<organism evidence="2 3">
    <name type="scientific">Penicillium argentinense</name>
    <dbReference type="NCBI Taxonomy" id="1131581"/>
    <lineage>
        <taxon>Eukaryota</taxon>
        <taxon>Fungi</taxon>
        <taxon>Dikarya</taxon>
        <taxon>Ascomycota</taxon>
        <taxon>Pezizomycotina</taxon>
        <taxon>Eurotiomycetes</taxon>
        <taxon>Eurotiomycetidae</taxon>
        <taxon>Eurotiales</taxon>
        <taxon>Aspergillaceae</taxon>
        <taxon>Penicillium</taxon>
    </lineage>
</organism>
<gene>
    <name evidence="2" type="ORF">N7532_001066</name>
</gene>
<sequence>MPPKRKSDGAAASTTKKGKKASPVPDEDLSLSRHPRWAKVSASGNSDAAYRELLRDPEYAYAWLTACKQLLENGTLEGEDDEDDEDEEGKNDPHCDGGATCPCMDPVAEHPEAKYCISRAGMQRFNMVREMFQYRDPDTFGMYTFNDASAYGLLEVMENQILDFEEAHKNWKAQWAVCEAVAMYIGADEFPALGHVDDPDTREKFLGLLGKMFLTMLDKLASMDLLNTDSEVKDLAVVMTMFVQNSQKLGQYGLYFPEDFPINVLAYALKHDIVLSELLEVDKFVKDHSEEAAGVSLPALDSNRNDPWKFADALKQYRSSKRPNKMGGDAYDITTWTSAKRKANAFDKRNDPCPKHMIDALKKGMFIGLG</sequence>
<feature type="region of interest" description="Disordered" evidence="1">
    <location>
        <begin position="1"/>
        <end position="49"/>
    </location>
</feature>
<name>A0A9W9G1T0_9EURO</name>
<reference evidence="2" key="2">
    <citation type="journal article" date="2023" name="IMA Fungus">
        <title>Comparative genomic study of the Penicillium genus elucidates a diverse pangenome and 15 lateral gene transfer events.</title>
        <authorList>
            <person name="Petersen C."/>
            <person name="Sorensen T."/>
            <person name="Nielsen M.R."/>
            <person name="Sondergaard T.E."/>
            <person name="Sorensen J.L."/>
            <person name="Fitzpatrick D.A."/>
            <person name="Frisvad J.C."/>
            <person name="Nielsen K.L."/>
        </authorList>
    </citation>
    <scope>NUCLEOTIDE SEQUENCE</scope>
    <source>
        <strain evidence="2">IBT 30761</strain>
    </source>
</reference>
<accession>A0A9W9G1T0</accession>
<evidence type="ECO:0000313" key="2">
    <source>
        <dbReference type="EMBL" id="KAJ5110531.1"/>
    </source>
</evidence>
<dbReference type="Proteomes" id="UP001149074">
    <property type="component" value="Unassembled WGS sequence"/>
</dbReference>
<evidence type="ECO:0000256" key="1">
    <source>
        <dbReference type="SAM" id="MobiDB-lite"/>
    </source>
</evidence>
<dbReference type="RefSeq" id="XP_056478601.1">
    <property type="nucleotide sequence ID" value="XM_056613560.1"/>
</dbReference>
<keyword evidence="3" id="KW-1185">Reference proteome</keyword>
<dbReference type="OrthoDB" id="10037289at2759"/>
<dbReference type="GeneID" id="81352539"/>
<dbReference type="EMBL" id="JAPQKI010000002">
    <property type="protein sequence ID" value="KAJ5110531.1"/>
    <property type="molecule type" value="Genomic_DNA"/>
</dbReference>
<evidence type="ECO:0000313" key="3">
    <source>
        <dbReference type="Proteomes" id="UP001149074"/>
    </source>
</evidence>
<reference evidence="2" key="1">
    <citation type="submission" date="2022-11" db="EMBL/GenBank/DDBJ databases">
        <authorList>
            <person name="Petersen C."/>
        </authorList>
    </citation>
    <scope>NUCLEOTIDE SEQUENCE</scope>
    <source>
        <strain evidence="2">IBT 30761</strain>
    </source>
</reference>
<comment type="caution">
    <text evidence="2">The sequence shown here is derived from an EMBL/GenBank/DDBJ whole genome shotgun (WGS) entry which is preliminary data.</text>
</comment>
<proteinExistence type="predicted"/>